<comment type="caution">
    <text evidence="1">The sequence shown here is derived from an EMBL/GenBank/DDBJ whole genome shotgun (WGS) entry which is preliminary data.</text>
</comment>
<keyword evidence="2" id="KW-1185">Reference proteome</keyword>
<dbReference type="EMBL" id="JAPESX010000067">
    <property type="protein sequence ID" value="KAJ8123569.1"/>
    <property type="molecule type" value="Genomic_DNA"/>
</dbReference>
<reference evidence="1" key="1">
    <citation type="submission" date="2022-11" db="EMBL/GenBank/DDBJ databases">
        <title>Genome Sequence of Nemania bipapillata.</title>
        <authorList>
            <person name="Buettner E."/>
        </authorList>
    </citation>
    <scope>NUCLEOTIDE SEQUENCE</scope>
    <source>
        <strain evidence="1">CP14</strain>
    </source>
</reference>
<protein>
    <submittedName>
        <fullName evidence="1">Uncharacterized protein</fullName>
    </submittedName>
</protein>
<proteinExistence type="predicted"/>
<name>A0ACC2J829_9PEZI</name>
<gene>
    <name evidence="1" type="ORF">ONZ43_g516</name>
</gene>
<dbReference type="Proteomes" id="UP001153334">
    <property type="component" value="Unassembled WGS sequence"/>
</dbReference>
<sequence length="778" mass="87395">MEQGFGAGIGHLDPQIKAPISPQDAPLTIDPRMAGHDSIPKRSSPVHSHINFESFNASPAPMESFNDFLPFGAELTHHEPAYPWVWPEFIDPVSGSNLDKATSTPPSTHTRCTSIMSQYELEPAIAQTKPASLPNGQIPEYDGVMNGDNAWPLARCNPVAYSGGCPRTAILHLESLEEKSKLTGTWDTLGISLEKGQENDTELASVVPMSLRTRDRVLAITQTFLQKALSIHRYGYYDHNKSSANSRQLPFVGLPPSEILDYFLKNYVRNLSFYYSLVSTSCLDPNELIEHNETATLLILLMIAQGASAVPREGARSLSTGLIETCRISLFDIIEKNVEMCADSTVHRCALLFTLLGAWSGDKWLMDIAMGQRGMYLEMLKHAGMFESRPAPVPPIKQSMNIEVEWRSWVERETKNRLVYNWVMVDQEISLFHDTGPLLAISDLRAPLPGPEQLWVSGDANQWMATMQSPFNYSTIPDAQLVPPPPLTPSLYELYQQFVHDNTEGNAMASLTPYQLRLLLHPLQTFLWHLREMTFYSSDPSNMANVASPPAIETPTLFRKEEVQRLLQKWQRLAHAHLQSNPSCVTSMTNMVLFHLISLNSVTNFTAIEQLARGNGSVEQRLQISHYIQHTGEATYHCGQVIRLVRAMPTDRRPVWWSAAIYRAMLILWAYSILTRDSNIQFYLESETPVVIDQLTLEAQPLYDYMWSGKGTPVLSGPNASTVRIDKPSDVIDYAIGLLKGGISTRFGDGLRRKLITLKQRCNEQFRHRQTLIKSSVA</sequence>
<accession>A0ACC2J829</accession>
<organism evidence="1 2">
    <name type="scientific">Nemania bipapillata</name>
    <dbReference type="NCBI Taxonomy" id="110536"/>
    <lineage>
        <taxon>Eukaryota</taxon>
        <taxon>Fungi</taxon>
        <taxon>Dikarya</taxon>
        <taxon>Ascomycota</taxon>
        <taxon>Pezizomycotina</taxon>
        <taxon>Sordariomycetes</taxon>
        <taxon>Xylariomycetidae</taxon>
        <taxon>Xylariales</taxon>
        <taxon>Xylariaceae</taxon>
        <taxon>Nemania</taxon>
    </lineage>
</organism>
<evidence type="ECO:0000313" key="2">
    <source>
        <dbReference type="Proteomes" id="UP001153334"/>
    </source>
</evidence>
<evidence type="ECO:0000313" key="1">
    <source>
        <dbReference type="EMBL" id="KAJ8123569.1"/>
    </source>
</evidence>